<dbReference type="Proteomes" id="UP000585614">
    <property type="component" value="Unassembled WGS sequence"/>
</dbReference>
<organism evidence="1 2">
    <name type="scientific">Rhinolophus ferrumequinum</name>
    <name type="common">Greater horseshoe bat</name>
    <dbReference type="NCBI Taxonomy" id="59479"/>
    <lineage>
        <taxon>Eukaryota</taxon>
        <taxon>Metazoa</taxon>
        <taxon>Chordata</taxon>
        <taxon>Craniata</taxon>
        <taxon>Vertebrata</taxon>
        <taxon>Euteleostomi</taxon>
        <taxon>Mammalia</taxon>
        <taxon>Eutheria</taxon>
        <taxon>Laurasiatheria</taxon>
        <taxon>Chiroptera</taxon>
        <taxon>Yinpterochiroptera</taxon>
        <taxon>Rhinolophoidea</taxon>
        <taxon>Rhinolophidae</taxon>
        <taxon>Rhinolophinae</taxon>
        <taxon>Rhinolophus</taxon>
    </lineage>
</organism>
<gene>
    <name evidence="1" type="ORF">mRhiFer1_007993</name>
</gene>
<reference evidence="1 2" key="1">
    <citation type="journal article" date="2020" name="Nature">
        <title>Six reference-quality genomes reveal evolution of bat adaptations.</title>
        <authorList>
            <person name="Jebb D."/>
            <person name="Huang Z."/>
            <person name="Pippel M."/>
            <person name="Hughes G.M."/>
            <person name="Lavrichenko K."/>
            <person name="Devanna P."/>
            <person name="Winkler S."/>
            <person name="Jermiin L.S."/>
            <person name="Skirmuntt E.C."/>
            <person name="Katzourakis A."/>
            <person name="Burkitt-Gray L."/>
            <person name="Ray D.A."/>
            <person name="Sullivan K.A.M."/>
            <person name="Roscito J.G."/>
            <person name="Kirilenko B.M."/>
            <person name="Davalos L.M."/>
            <person name="Corthals A.P."/>
            <person name="Power M.L."/>
            <person name="Jones G."/>
            <person name="Ransome R.D."/>
            <person name="Dechmann D.K.N."/>
            <person name="Locatelli A.G."/>
            <person name="Puechmaille S.J."/>
            <person name="Fedrigo O."/>
            <person name="Jarvis E.D."/>
            <person name="Hiller M."/>
            <person name="Vernes S.C."/>
            <person name="Myers E.W."/>
            <person name="Teeling E.C."/>
        </authorList>
    </citation>
    <scope>NUCLEOTIDE SEQUENCE [LARGE SCALE GENOMIC DNA]</scope>
    <source>
        <strain evidence="1">MRhiFer1</strain>
        <tissue evidence="1">Lung</tissue>
    </source>
</reference>
<proteinExistence type="predicted"/>
<accession>A0A7J7WR33</accession>
<evidence type="ECO:0000313" key="1">
    <source>
        <dbReference type="EMBL" id="KAF6339706.1"/>
    </source>
</evidence>
<comment type="caution">
    <text evidence="1">The sequence shown here is derived from an EMBL/GenBank/DDBJ whole genome shotgun (WGS) entry which is preliminary data.</text>
</comment>
<protein>
    <submittedName>
        <fullName evidence="1">Uncharacterized protein</fullName>
    </submittedName>
</protein>
<evidence type="ECO:0000313" key="2">
    <source>
        <dbReference type="Proteomes" id="UP000585614"/>
    </source>
</evidence>
<dbReference type="AlphaFoldDB" id="A0A7J7WR33"/>
<sequence>MECRVGRSIFLTLCCLERPRMSLRLSRVLRLLWLSGENQQWRGRCQPPGDGGAPGLRWAKQCRTWEDTLESDRGQSPEVCCQQSAVFHVPALACTWVGVSPCPLQLVCAPPHLGSHSPRAGGQARSILGQPWKPEGVRQAGGLCKGRARGVGAGWHGRLPVRALPNVDSSTSLTCPESFGCH</sequence>
<dbReference type="EMBL" id="JACAGC010000010">
    <property type="protein sequence ID" value="KAF6339706.1"/>
    <property type="molecule type" value="Genomic_DNA"/>
</dbReference>
<name>A0A7J7WR33_RHIFE</name>